<evidence type="ECO:0000313" key="2">
    <source>
        <dbReference type="Proteomes" id="UP000183567"/>
    </source>
</evidence>
<name>A0A1J8QBT3_9AGAM</name>
<reference evidence="1 2" key="1">
    <citation type="submission" date="2016-03" db="EMBL/GenBank/DDBJ databases">
        <title>Comparative genomics of the ectomycorrhizal sister species Rhizopogon vinicolor and Rhizopogon vesiculosus (Basidiomycota: Boletales) reveals a divergence of the mating type B locus.</title>
        <authorList>
            <person name="Mujic A.B."/>
            <person name="Kuo A."/>
            <person name="Tritt A."/>
            <person name="Lipzen A."/>
            <person name="Chen C."/>
            <person name="Johnson J."/>
            <person name="Sharma A."/>
            <person name="Barry K."/>
            <person name="Grigoriev I.V."/>
            <person name="Spatafora J.W."/>
        </authorList>
    </citation>
    <scope>NUCLEOTIDE SEQUENCE [LARGE SCALE GENOMIC DNA]</scope>
    <source>
        <strain evidence="1 2">AM-OR11-056</strain>
    </source>
</reference>
<feature type="non-terminal residue" evidence="1">
    <location>
        <position position="36"/>
    </location>
</feature>
<organism evidence="1 2">
    <name type="scientific">Rhizopogon vesiculosus</name>
    <dbReference type="NCBI Taxonomy" id="180088"/>
    <lineage>
        <taxon>Eukaryota</taxon>
        <taxon>Fungi</taxon>
        <taxon>Dikarya</taxon>
        <taxon>Basidiomycota</taxon>
        <taxon>Agaricomycotina</taxon>
        <taxon>Agaricomycetes</taxon>
        <taxon>Agaricomycetidae</taxon>
        <taxon>Boletales</taxon>
        <taxon>Suillineae</taxon>
        <taxon>Rhizopogonaceae</taxon>
        <taxon>Rhizopogon</taxon>
    </lineage>
</organism>
<proteinExistence type="predicted"/>
<dbReference type="AlphaFoldDB" id="A0A1J8QBT3"/>
<gene>
    <name evidence="1" type="ORF">AZE42_12427</name>
</gene>
<dbReference type="EMBL" id="LVVM01005252">
    <property type="protein sequence ID" value="OJA11073.1"/>
    <property type="molecule type" value="Genomic_DNA"/>
</dbReference>
<comment type="caution">
    <text evidence="1">The sequence shown here is derived from an EMBL/GenBank/DDBJ whole genome shotgun (WGS) entry which is preliminary data.</text>
</comment>
<sequence length="36" mass="4304">MNRHDVDKDLELLKKYDATRVSEEDKPLFEKLLKDA</sequence>
<evidence type="ECO:0000313" key="1">
    <source>
        <dbReference type="EMBL" id="OJA11073.1"/>
    </source>
</evidence>
<protein>
    <submittedName>
        <fullName evidence="1">Uncharacterized protein</fullName>
    </submittedName>
</protein>
<accession>A0A1J8QBT3</accession>
<dbReference type="Proteomes" id="UP000183567">
    <property type="component" value="Unassembled WGS sequence"/>
</dbReference>
<keyword evidence="2" id="KW-1185">Reference proteome</keyword>